<feature type="transmembrane region" description="Helical" evidence="6">
    <location>
        <begin position="175"/>
        <end position="194"/>
    </location>
</feature>
<gene>
    <name evidence="7" type="ORF">GH266_20570</name>
</gene>
<feature type="transmembrane region" description="Helical" evidence="6">
    <location>
        <begin position="206"/>
        <end position="224"/>
    </location>
</feature>
<keyword evidence="2 6" id="KW-0812">Transmembrane</keyword>
<dbReference type="Pfam" id="PF05128">
    <property type="entry name" value="DUF697"/>
    <property type="match status" value="1"/>
</dbReference>
<feature type="compositionally biased region" description="Low complexity" evidence="5">
    <location>
        <begin position="104"/>
        <end position="116"/>
    </location>
</feature>
<dbReference type="KEGG" id="siw:GH266_20570"/>
<feature type="transmembrane region" description="Helical" evidence="6">
    <location>
        <begin position="132"/>
        <end position="154"/>
    </location>
</feature>
<sequence length="244" mass="25378">MSRKLPRTLQRTIHDIRREMHAAEQAQDTPQAQPAAAATASEPARRAEAKAASPQAGPAPEADVPAEAPANASATASSGQPEAAAKTTAERDDAGRTQVPPSQGRALTTRPPTGTALRRARARLIIERHSTLAGLAGFVPLPWVDLAAVAALVARMLRELSRCYRIPLDRDRSGRIALSLLAGVGAPGIASFTTTSLLRMAPGPNLVGMTVTAAAAVALTRVIGDVFVERLERGEPVEGAGTKG</sequence>
<proteinExistence type="predicted"/>
<organism evidence="7 8">
    <name type="scientific">Stappia indica</name>
    <dbReference type="NCBI Taxonomy" id="538381"/>
    <lineage>
        <taxon>Bacteria</taxon>
        <taxon>Pseudomonadati</taxon>
        <taxon>Pseudomonadota</taxon>
        <taxon>Alphaproteobacteria</taxon>
        <taxon>Hyphomicrobiales</taxon>
        <taxon>Stappiaceae</taxon>
        <taxon>Stappia</taxon>
    </lineage>
</organism>
<protein>
    <submittedName>
        <fullName evidence="7">DUF697 domain-containing protein</fullName>
    </submittedName>
</protein>
<evidence type="ECO:0000313" key="7">
    <source>
        <dbReference type="EMBL" id="QGZ36677.1"/>
    </source>
</evidence>
<evidence type="ECO:0000256" key="5">
    <source>
        <dbReference type="SAM" id="MobiDB-lite"/>
    </source>
</evidence>
<dbReference type="RefSeq" id="WP_158195501.1">
    <property type="nucleotide sequence ID" value="NZ_CP046908.1"/>
</dbReference>
<keyword evidence="3 6" id="KW-1133">Transmembrane helix</keyword>
<keyword evidence="4 6" id="KW-0472">Membrane</keyword>
<dbReference type="Proteomes" id="UP000435648">
    <property type="component" value="Chromosome"/>
</dbReference>
<dbReference type="EMBL" id="CP046908">
    <property type="protein sequence ID" value="QGZ36677.1"/>
    <property type="molecule type" value="Genomic_DNA"/>
</dbReference>
<evidence type="ECO:0000256" key="1">
    <source>
        <dbReference type="ARBA" id="ARBA00004141"/>
    </source>
</evidence>
<dbReference type="OrthoDB" id="7678582at2"/>
<feature type="region of interest" description="Disordered" evidence="5">
    <location>
        <begin position="1"/>
        <end position="116"/>
    </location>
</feature>
<evidence type="ECO:0000313" key="8">
    <source>
        <dbReference type="Proteomes" id="UP000435648"/>
    </source>
</evidence>
<evidence type="ECO:0000256" key="3">
    <source>
        <dbReference type="ARBA" id="ARBA00022989"/>
    </source>
</evidence>
<name>A0A857CCW1_9HYPH</name>
<evidence type="ECO:0000256" key="6">
    <source>
        <dbReference type="SAM" id="Phobius"/>
    </source>
</evidence>
<feature type="compositionally biased region" description="Low complexity" evidence="5">
    <location>
        <begin position="23"/>
        <end position="42"/>
    </location>
</feature>
<dbReference type="InterPro" id="IPR021147">
    <property type="entry name" value="DUF697"/>
</dbReference>
<evidence type="ECO:0000256" key="4">
    <source>
        <dbReference type="ARBA" id="ARBA00023136"/>
    </source>
</evidence>
<dbReference type="AlphaFoldDB" id="A0A857CCW1"/>
<dbReference type="GO" id="GO:0016020">
    <property type="term" value="C:membrane"/>
    <property type="evidence" value="ECO:0007669"/>
    <property type="project" value="UniProtKB-SubCell"/>
</dbReference>
<reference evidence="7 8" key="1">
    <citation type="submission" date="2019-12" db="EMBL/GenBank/DDBJ databases">
        <title>The genome of Stappia indica PHM037.</title>
        <authorList>
            <person name="Kacar D."/>
            <person name="Galan B."/>
            <person name="Canedo L."/>
            <person name="Rodriguez P."/>
            <person name="de la Calle F."/>
            <person name="Garcia J.L."/>
        </authorList>
    </citation>
    <scope>NUCLEOTIDE SEQUENCE [LARGE SCALE GENOMIC DNA]</scope>
    <source>
        <strain evidence="7 8">PHM037</strain>
    </source>
</reference>
<comment type="subcellular location">
    <subcellularLocation>
        <location evidence="1">Membrane</location>
        <topology evidence="1">Multi-pass membrane protein</topology>
    </subcellularLocation>
</comment>
<accession>A0A857CCW1</accession>
<evidence type="ECO:0000256" key="2">
    <source>
        <dbReference type="ARBA" id="ARBA00022692"/>
    </source>
</evidence>
<feature type="compositionally biased region" description="Low complexity" evidence="5">
    <location>
        <begin position="56"/>
        <end position="76"/>
    </location>
</feature>
<feature type="compositionally biased region" description="Basic and acidic residues" evidence="5">
    <location>
        <begin position="12"/>
        <end position="22"/>
    </location>
</feature>